<keyword evidence="2" id="KW-0130">Cell adhesion</keyword>
<dbReference type="PANTHER" id="PTHR16027:SF3">
    <property type="entry name" value="RAS-ASSOCIATING AND DILUTE DOMAIN-CONTAINING PROTEIN"/>
    <property type="match status" value="1"/>
</dbReference>
<keyword evidence="11" id="KW-1185">Reference proteome</keyword>
<feature type="domain" description="Ras-associating" evidence="8">
    <location>
        <begin position="138"/>
        <end position="241"/>
    </location>
</feature>
<gene>
    <name evidence="10" type="primary">RADIL</name>
</gene>
<dbReference type="STRING" id="28377.ENSACAP00000017305"/>
<dbReference type="eggNOG" id="KOG0160">
    <property type="taxonomic scope" value="Eukaryota"/>
</dbReference>
<feature type="compositionally biased region" description="Polar residues" evidence="6">
    <location>
        <begin position="959"/>
        <end position="979"/>
    </location>
</feature>
<dbReference type="InterPro" id="IPR036034">
    <property type="entry name" value="PDZ_sf"/>
</dbReference>
<dbReference type="GO" id="GO:0005874">
    <property type="term" value="C:microtubule"/>
    <property type="evidence" value="ECO:0000318"/>
    <property type="project" value="GO_Central"/>
</dbReference>
<dbReference type="Ensembl" id="ENSACAT00000017645.4">
    <property type="protein sequence ID" value="ENSACAP00000017305.4"/>
    <property type="gene ID" value="ENSACAG00000017568.4"/>
</dbReference>
<feature type="region of interest" description="Disordered" evidence="6">
    <location>
        <begin position="1031"/>
        <end position="1112"/>
    </location>
</feature>
<dbReference type="GeneTree" id="ENSGT00940000159293"/>
<dbReference type="SUPFAM" id="SSF54236">
    <property type="entry name" value="Ubiquitin-like"/>
    <property type="match status" value="1"/>
</dbReference>
<proteinExistence type="inferred from homology"/>
<feature type="compositionally biased region" description="Low complexity" evidence="6">
    <location>
        <begin position="1085"/>
        <end position="1112"/>
    </location>
</feature>
<dbReference type="InParanoid" id="H9GPE3"/>
<evidence type="ECO:0000256" key="1">
    <source>
        <dbReference type="ARBA" id="ARBA00022473"/>
    </source>
</evidence>
<dbReference type="HOGENOM" id="CLU_010386_0_0_1"/>
<dbReference type="Pfam" id="PF00498">
    <property type="entry name" value="FHA"/>
    <property type="match status" value="1"/>
</dbReference>
<dbReference type="SMART" id="SM01132">
    <property type="entry name" value="DIL"/>
    <property type="match status" value="1"/>
</dbReference>
<dbReference type="InterPro" id="IPR037983">
    <property type="entry name" value="CBD_Rasip1/Radil"/>
</dbReference>
<accession>H9GPE3</accession>
<feature type="domain" description="Dilute" evidence="9">
    <location>
        <begin position="625"/>
        <end position="900"/>
    </location>
</feature>
<dbReference type="Gene3D" id="2.60.200.20">
    <property type="match status" value="1"/>
</dbReference>
<dbReference type="InterPro" id="IPR029071">
    <property type="entry name" value="Ubiquitin-like_domsf"/>
</dbReference>
<evidence type="ECO:0000313" key="11">
    <source>
        <dbReference type="Proteomes" id="UP000001646"/>
    </source>
</evidence>
<dbReference type="FunFam" id="2.30.42.10:FF:000156">
    <property type="entry name" value="Ras-associating and dilute domain-containing protein"/>
    <property type="match status" value="1"/>
</dbReference>
<dbReference type="GO" id="GO:0034446">
    <property type="term" value="P:substrate adhesion-dependent cell spreading"/>
    <property type="evidence" value="ECO:0000318"/>
    <property type="project" value="GO_Central"/>
</dbReference>
<comment type="function">
    <text evidence="3">Downstream effector of Rap required for cell adhesion and migration of neural crest precursors during development.</text>
</comment>
<evidence type="ECO:0000313" key="10">
    <source>
        <dbReference type="Ensembl" id="ENSACAP00000017305.4"/>
    </source>
</evidence>
<dbReference type="CDD" id="cd22733">
    <property type="entry name" value="FHA_RADIL"/>
    <property type="match status" value="1"/>
</dbReference>
<feature type="compositionally biased region" description="Basic and acidic residues" evidence="6">
    <location>
        <begin position="944"/>
        <end position="955"/>
    </location>
</feature>
<dbReference type="Proteomes" id="UP000001646">
    <property type="component" value="Unplaced"/>
</dbReference>
<evidence type="ECO:0000259" key="8">
    <source>
        <dbReference type="PROSITE" id="PS50200"/>
    </source>
</evidence>
<reference evidence="10" key="3">
    <citation type="submission" date="2025-09" db="UniProtKB">
        <authorList>
            <consortium name="Ensembl"/>
        </authorList>
    </citation>
    <scope>IDENTIFICATION</scope>
</reference>
<dbReference type="CDD" id="cd06690">
    <property type="entry name" value="PDZ_Radil-like"/>
    <property type="match status" value="1"/>
</dbReference>
<dbReference type="GO" id="GO:0032991">
    <property type="term" value="C:protein-containing complex"/>
    <property type="evidence" value="ECO:0007669"/>
    <property type="project" value="Ensembl"/>
</dbReference>
<dbReference type="PANTHER" id="PTHR16027">
    <property type="entry name" value="DILUTE DOMAIN-CONTAINING PROTEIN YPR089W"/>
    <property type="match status" value="1"/>
</dbReference>
<reference evidence="10" key="2">
    <citation type="submission" date="2025-08" db="UniProtKB">
        <authorList>
            <consortium name="Ensembl"/>
        </authorList>
    </citation>
    <scope>IDENTIFICATION</scope>
</reference>
<dbReference type="Bgee" id="ENSACAG00000017568">
    <property type="expression patterns" value="Expressed in adrenal gland and 5 other cell types or tissues"/>
</dbReference>
<evidence type="ECO:0000256" key="2">
    <source>
        <dbReference type="ARBA" id="ARBA00022889"/>
    </source>
</evidence>
<dbReference type="InterPro" id="IPR000159">
    <property type="entry name" value="RA_dom"/>
</dbReference>
<evidence type="ECO:0000256" key="5">
    <source>
        <dbReference type="ARBA" id="ARBA00073766"/>
    </source>
</evidence>
<dbReference type="SUPFAM" id="SSF50156">
    <property type="entry name" value="PDZ domain-like"/>
    <property type="match status" value="1"/>
</dbReference>
<evidence type="ECO:0000256" key="4">
    <source>
        <dbReference type="ARBA" id="ARBA00061397"/>
    </source>
</evidence>
<dbReference type="GO" id="GO:0051020">
    <property type="term" value="F:GTPase binding"/>
    <property type="evidence" value="ECO:0000318"/>
    <property type="project" value="GO_Central"/>
</dbReference>
<comment type="similarity">
    <text evidence="4">Belongs to the RADIL family.</text>
</comment>
<reference evidence="10" key="1">
    <citation type="submission" date="2009-12" db="EMBL/GenBank/DDBJ databases">
        <title>The Genome Sequence of Anolis carolinensis (Green Anole Lizard).</title>
        <authorList>
            <consortium name="The Genome Sequencing Platform"/>
            <person name="Di Palma F."/>
            <person name="Alfoldi J."/>
            <person name="Heiman D."/>
            <person name="Young S."/>
            <person name="Grabherr M."/>
            <person name="Johnson J."/>
            <person name="Lander E.S."/>
            <person name="Lindblad-Toh K."/>
        </authorList>
    </citation>
    <scope>NUCLEOTIDE SEQUENCE [LARGE SCALE GENOMIC DNA]</scope>
    <source>
        <strain evidence="10">JBL SC #1</strain>
    </source>
</reference>
<feature type="compositionally biased region" description="Low complexity" evidence="6">
    <location>
        <begin position="1047"/>
        <end position="1064"/>
    </location>
</feature>
<feature type="region of interest" description="Disordered" evidence="6">
    <location>
        <begin position="508"/>
        <end position="530"/>
    </location>
</feature>
<protein>
    <recommendedName>
        <fullName evidence="5">Ras-associating and dilute domain-containing protein</fullName>
    </recommendedName>
</protein>
<dbReference type="InterPro" id="IPR002710">
    <property type="entry name" value="Dilute_dom"/>
</dbReference>
<feature type="domain" description="PDZ" evidence="7">
    <location>
        <begin position="1122"/>
        <end position="1207"/>
    </location>
</feature>
<dbReference type="Pfam" id="PF00595">
    <property type="entry name" value="PDZ"/>
    <property type="match status" value="1"/>
</dbReference>
<dbReference type="SUPFAM" id="SSF49879">
    <property type="entry name" value="SMAD/FHA domain"/>
    <property type="match status" value="1"/>
</dbReference>
<sequence>MVRSFPWTSSTRELLRDDQEASRCDRNTLQYLLRVCGSAWSKISGPKWDLGSKIGVLFMSQLLVLSPQPEPMTTSSTMFYRSPSSVMSPPSKNKFKRQSRIFSQVLYRTLSYKDRSSVASYPTESKDDPSELSTQVSAPGVLKVFGCHICVGAHYKSVLATGSSSAQELVKEALERYGLDKVDAGHYVLCDVIGKFSGSEKQWQMEGLRVLRDNEKPLLIQDLWKPREGFSRRFELRKRSEVDELAAKDKDTITAGINAQARKLQRNRAKGTMTLLTGCKGHTTPPTLRRTVSETSLSQAGIMQEDGQDEQQQQQLKRHYSTLPETLWCLESSRDGPPLPADDQNGNNMRHSLYQSPHLLLLQGYSQQHDSLVYMLNRDQHTVGQRTQASKPSISLSAPDILPLHCTIRRVKTSGRSRHHRSEEKLVLEPIPGAGVSINFSEVGRTVTLHHGDLISLGLYYLLLYKDPLKTQPLPAQTLMRLRAVRRASEPELPSGCKMCGNLLKDKAGPSSKKHGAPHPPAPSGRRGGRRKLQLEFNKANEDVLLKRIVSLIEPTGDDHKLTPAFLLCLCVQHSANNFRPGEFGQLLLKSAKMIQRTVWEKTNELAEKQSQHQDPASLSRFTITDLLPDLQHIIFWMSNSIEILYFVQQKSPVYIQNMEEELDIKGSKESLFSLTITASEEAMTVLEEVIMYTFQQCVYYISKSLYVSLPPLLECNPFQSEVQDGWLSSPPLPEEIRKVVLIYQATLDLLRQYEVHLEIASQMFAYLFFFSNTLLFNQLMEKGSSLGCFHWSKGVRVRATLRLLLEWAQSVGFGQLADQFFGKLSSVASLLAMPNSQLVQMTWPMLRSEFPALSPAQLHHILTQYQASSDVGCVPVWQPGKEDSLSAFRTDDILESFDNHPPIMLPSGGFKVDLEVDNLDDNIYRHLLYIRHFLWSLRSKSPHPRDSPEAEAPKTEAISCQTSPQVDSKTTTTGLSVVPSSFGRVNRRRPVSYAEPRTEAVHNANGSARDYDACEMPLPEALQQLRLEGSQGKNGVKSVTGPPVPSCLLTPPNTPLTLDSTSLEVAPETNLGKSVTDPRRNGFSGSKTTTSEGSSPTPYDFPTPASSSRSSATDDFCYVFVVELEKGPIGLGMGLIDGLHTPLNSPGIYIRTLIQDSPAAADGRLSIGDRILAVNGTSLIGSDYQSAVDLIRSGGKKLRFLVAKSDLEIAKKISFGSSPTP</sequence>
<feature type="region of interest" description="Disordered" evidence="6">
    <location>
        <begin position="941"/>
        <end position="979"/>
    </location>
</feature>
<evidence type="ECO:0000259" key="7">
    <source>
        <dbReference type="PROSITE" id="PS50106"/>
    </source>
</evidence>
<dbReference type="Pfam" id="PF01843">
    <property type="entry name" value="DIL"/>
    <property type="match status" value="1"/>
</dbReference>
<dbReference type="PROSITE" id="PS50200">
    <property type="entry name" value="RA"/>
    <property type="match status" value="1"/>
</dbReference>
<evidence type="ECO:0000256" key="6">
    <source>
        <dbReference type="SAM" id="MobiDB-lite"/>
    </source>
</evidence>
<organism evidence="10 11">
    <name type="scientific">Anolis carolinensis</name>
    <name type="common">Green anole</name>
    <name type="synonym">American chameleon</name>
    <dbReference type="NCBI Taxonomy" id="28377"/>
    <lineage>
        <taxon>Eukaryota</taxon>
        <taxon>Metazoa</taxon>
        <taxon>Chordata</taxon>
        <taxon>Craniata</taxon>
        <taxon>Vertebrata</taxon>
        <taxon>Euteleostomi</taxon>
        <taxon>Lepidosauria</taxon>
        <taxon>Squamata</taxon>
        <taxon>Bifurcata</taxon>
        <taxon>Unidentata</taxon>
        <taxon>Episquamata</taxon>
        <taxon>Toxicofera</taxon>
        <taxon>Iguania</taxon>
        <taxon>Dactyloidae</taxon>
        <taxon>Anolis</taxon>
    </lineage>
</organism>
<dbReference type="GO" id="GO:0001755">
    <property type="term" value="P:neural crest cell migration"/>
    <property type="evidence" value="ECO:0000318"/>
    <property type="project" value="GO_Central"/>
</dbReference>
<dbReference type="Pfam" id="PF00788">
    <property type="entry name" value="RA"/>
    <property type="match status" value="1"/>
</dbReference>
<evidence type="ECO:0000259" key="9">
    <source>
        <dbReference type="PROSITE" id="PS51126"/>
    </source>
</evidence>
<dbReference type="SMART" id="SM00314">
    <property type="entry name" value="RA"/>
    <property type="match status" value="1"/>
</dbReference>
<dbReference type="InterPro" id="IPR000253">
    <property type="entry name" value="FHA_dom"/>
</dbReference>
<keyword evidence="1" id="KW-0217">Developmental protein</keyword>
<dbReference type="CDD" id="cd15472">
    <property type="entry name" value="Myo5p-like_CBD_Rasip1"/>
    <property type="match status" value="1"/>
</dbReference>
<dbReference type="AlphaFoldDB" id="H9GPE3"/>
<evidence type="ECO:0000256" key="3">
    <source>
        <dbReference type="ARBA" id="ARBA00057550"/>
    </source>
</evidence>
<dbReference type="Gene3D" id="2.30.42.10">
    <property type="match status" value="1"/>
</dbReference>
<dbReference type="FunFam" id="2.60.200.20:FF:000040">
    <property type="entry name" value="ras-associating and dilute domain-containing protein"/>
    <property type="match status" value="1"/>
</dbReference>
<dbReference type="CDD" id="cd17116">
    <property type="entry name" value="RA_Radil_like"/>
    <property type="match status" value="1"/>
</dbReference>
<dbReference type="InterPro" id="IPR001478">
    <property type="entry name" value="PDZ"/>
</dbReference>
<dbReference type="InterPro" id="IPR008984">
    <property type="entry name" value="SMAD_FHA_dom_sf"/>
</dbReference>
<dbReference type="PROSITE" id="PS50106">
    <property type="entry name" value="PDZ"/>
    <property type="match status" value="1"/>
</dbReference>
<dbReference type="GO" id="GO:0007165">
    <property type="term" value="P:signal transduction"/>
    <property type="evidence" value="ECO:0007669"/>
    <property type="project" value="InterPro"/>
</dbReference>
<dbReference type="PROSITE" id="PS51126">
    <property type="entry name" value="DILUTE"/>
    <property type="match status" value="1"/>
</dbReference>
<dbReference type="SMART" id="SM00228">
    <property type="entry name" value="PDZ"/>
    <property type="match status" value="1"/>
</dbReference>
<name>H9GPE3_ANOCA</name>
<dbReference type="Gene3D" id="3.10.20.90">
    <property type="entry name" value="Phosphatidylinositol 3-kinase Catalytic Subunit, Chain A, domain 1"/>
    <property type="match status" value="1"/>
</dbReference>
<dbReference type="InterPro" id="IPR052072">
    <property type="entry name" value="Vascular_dev_regulator"/>
</dbReference>